<evidence type="ECO:0000313" key="4">
    <source>
        <dbReference type="EMBL" id="KPI43030.1"/>
    </source>
</evidence>
<dbReference type="VEuPathDB" id="FungiDB:AB675_1873"/>
<keyword evidence="2" id="KW-0472">Membrane</keyword>
<feature type="transmembrane region" description="Helical" evidence="2">
    <location>
        <begin position="491"/>
        <end position="512"/>
    </location>
</feature>
<dbReference type="Pfam" id="PF20163">
    <property type="entry name" value="DUF6536"/>
    <property type="match status" value="1"/>
</dbReference>
<feature type="compositionally biased region" description="Basic and acidic residues" evidence="1">
    <location>
        <begin position="1"/>
        <end position="16"/>
    </location>
</feature>
<keyword evidence="5" id="KW-1185">Reference proteome</keyword>
<comment type="caution">
    <text evidence="4">The sequence shown here is derived from an EMBL/GenBank/DDBJ whole genome shotgun (WGS) entry which is preliminary data.</text>
</comment>
<accession>A0A0N1P1Z7</accession>
<dbReference type="GeneID" id="28733676"/>
<dbReference type="PANTHER" id="PTHR35395:SF1">
    <property type="entry name" value="DUF6536 DOMAIN-CONTAINING PROTEIN"/>
    <property type="match status" value="1"/>
</dbReference>
<evidence type="ECO:0000313" key="5">
    <source>
        <dbReference type="Proteomes" id="UP000038010"/>
    </source>
</evidence>
<feature type="transmembrane region" description="Helical" evidence="2">
    <location>
        <begin position="75"/>
        <end position="99"/>
    </location>
</feature>
<name>A0A0N1P1Z7_9EURO</name>
<protein>
    <recommendedName>
        <fullName evidence="3">DUF6536 domain-containing protein</fullName>
    </recommendedName>
</protein>
<sequence length="714" mass="78726">MYPNSQERERNHHGYEVIESIPTPKHPTQIELVPIEDPSSRRSRQNPSHGDNPELRKAPASILKRVLNQLRGWRLGAFLSAVTALFSLVVNAGVVIWLLGKGTGEVLIPLYRGSCSQVAKVDILVHLAINILSTILLGGSNYCMQVLVAPTRAEVDGAHARGKYMDIAVPSIRNLRLISRYKVCLWLTLAFTSLPLHLMYNSAFFKSLSTNAYDVLLTRESFINDQPTDNHYYLQVPSGPAYTYSEPLPASSSGLVNASAIQNNLTSYDKLDVEDCIRTYANAFLSTRRNLVLVIDGEPVEVDDVNIVANFSSRGNDPLLYQTSEHYSSGDPFSWLCDSVPNLDTKVDVPRYSGGGRKQCWLYWQQWLEKPAEWTPNGQKISSCYSEPVKEQCAYSANLPIVIIVMVCNLFKALAMLFVACWLGGRPLTTVGDAIASFLERPDPTTKGFCLLSRHRVQDLIWPSIPGEQVEPMPPIRSQRWFRATSTRRRYCLVFLLLVALVAAVVLLSNALRSINGLATVSSIGLGSLQIANIVDSAFLGKGSATAQIMAAVFAANAPQAIMSFLYINLNAYLTVMWLASEFTDFATERKPLRVSRPKGLQRGTHFLQLPYKISLPLMIFSALLHWLLSQSIFLAVVQEFDSNGDLYDPVAVASCGFSPLAMILVLVAVLLLLGTTIGVSWFRWLKGGIPVAGSCSAAISAACHQHAGMPMRA</sequence>
<keyword evidence="2" id="KW-1133">Transmembrane helix</keyword>
<feature type="transmembrane region" description="Helical" evidence="2">
    <location>
        <begin position="399"/>
        <end position="423"/>
    </location>
</feature>
<feature type="transmembrane region" description="Helical" evidence="2">
    <location>
        <begin position="616"/>
        <end position="638"/>
    </location>
</feature>
<dbReference type="Proteomes" id="UP000038010">
    <property type="component" value="Unassembled WGS sequence"/>
</dbReference>
<dbReference type="OrthoDB" id="5429634at2759"/>
<feature type="transmembrane region" description="Helical" evidence="2">
    <location>
        <begin position="549"/>
        <end position="568"/>
    </location>
</feature>
<evidence type="ECO:0000256" key="1">
    <source>
        <dbReference type="SAM" id="MobiDB-lite"/>
    </source>
</evidence>
<keyword evidence="2" id="KW-0812">Transmembrane</keyword>
<dbReference type="AlphaFoldDB" id="A0A0N1P1Z7"/>
<reference evidence="4 5" key="1">
    <citation type="submission" date="2015-06" db="EMBL/GenBank/DDBJ databases">
        <title>Draft genome of the ant-associated black yeast Phialophora attae CBS 131958.</title>
        <authorList>
            <person name="Moreno L.F."/>
            <person name="Stielow B.J."/>
            <person name="de Hoog S."/>
            <person name="Vicente V.A."/>
            <person name="Weiss V.A."/>
            <person name="de Vries M."/>
            <person name="Cruz L.M."/>
            <person name="Souza E.M."/>
        </authorList>
    </citation>
    <scope>NUCLEOTIDE SEQUENCE [LARGE SCALE GENOMIC DNA]</scope>
    <source>
        <strain evidence="4 5">CBS 131958</strain>
    </source>
</reference>
<organism evidence="4 5">
    <name type="scientific">Cyphellophora attinorum</name>
    <dbReference type="NCBI Taxonomy" id="1664694"/>
    <lineage>
        <taxon>Eukaryota</taxon>
        <taxon>Fungi</taxon>
        <taxon>Dikarya</taxon>
        <taxon>Ascomycota</taxon>
        <taxon>Pezizomycotina</taxon>
        <taxon>Eurotiomycetes</taxon>
        <taxon>Chaetothyriomycetidae</taxon>
        <taxon>Chaetothyriales</taxon>
        <taxon>Cyphellophoraceae</taxon>
        <taxon>Cyphellophora</taxon>
    </lineage>
</organism>
<evidence type="ECO:0000256" key="2">
    <source>
        <dbReference type="SAM" id="Phobius"/>
    </source>
</evidence>
<dbReference type="RefSeq" id="XP_018002993.1">
    <property type="nucleotide sequence ID" value="XM_018141796.1"/>
</dbReference>
<feature type="region of interest" description="Disordered" evidence="1">
    <location>
        <begin position="1"/>
        <end position="55"/>
    </location>
</feature>
<feature type="transmembrane region" description="Helical" evidence="2">
    <location>
        <begin position="658"/>
        <end position="683"/>
    </location>
</feature>
<gene>
    <name evidence="4" type="ORF">AB675_1873</name>
</gene>
<dbReference type="STRING" id="1664694.A0A0N1P1Z7"/>
<evidence type="ECO:0000259" key="3">
    <source>
        <dbReference type="Pfam" id="PF20163"/>
    </source>
</evidence>
<feature type="transmembrane region" description="Helical" evidence="2">
    <location>
        <begin position="119"/>
        <end position="137"/>
    </location>
</feature>
<dbReference type="InterPro" id="IPR046623">
    <property type="entry name" value="DUF6536"/>
</dbReference>
<dbReference type="EMBL" id="LFJN01000006">
    <property type="protein sequence ID" value="KPI43030.1"/>
    <property type="molecule type" value="Genomic_DNA"/>
</dbReference>
<feature type="domain" description="DUF6536" evidence="3">
    <location>
        <begin position="73"/>
        <end position="223"/>
    </location>
</feature>
<proteinExistence type="predicted"/>
<feature type="transmembrane region" description="Helical" evidence="2">
    <location>
        <begin position="183"/>
        <end position="200"/>
    </location>
</feature>
<dbReference type="PANTHER" id="PTHR35395">
    <property type="entry name" value="DUF6536 DOMAIN-CONTAINING PROTEIN"/>
    <property type="match status" value="1"/>
</dbReference>